<dbReference type="Proteomes" id="UP000001549">
    <property type="component" value="Chromosome"/>
</dbReference>
<dbReference type="AlphaFoldDB" id="F8AZU8"/>
<dbReference type="InterPro" id="IPR036237">
    <property type="entry name" value="Xyl_isomerase-like_sf"/>
</dbReference>
<evidence type="ECO:0000256" key="1">
    <source>
        <dbReference type="SAM" id="MobiDB-lite"/>
    </source>
</evidence>
<dbReference type="eggNOG" id="COG3220">
    <property type="taxonomic scope" value="Bacteria"/>
</dbReference>
<reference evidence="2 3" key="1">
    <citation type="submission" date="2011-05" db="EMBL/GenBank/DDBJ databases">
        <title>Complete sequence of chromosome of Frankia symbiont of Datisca glomerata.</title>
        <authorList>
            <consortium name="US DOE Joint Genome Institute"/>
            <person name="Lucas S."/>
            <person name="Han J."/>
            <person name="Lapidus A."/>
            <person name="Cheng J.-F."/>
            <person name="Goodwin L."/>
            <person name="Pitluck S."/>
            <person name="Peters L."/>
            <person name="Mikhailova N."/>
            <person name="Chertkov O."/>
            <person name="Teshima H."/>
            <person name="Han C."/>
            <person name="Tapia R."/>
            <person name="Land M."/>
            <person name="Hauser L."/>
            <person name="Kyrpides N."/>
            <person name="Ivanova N."/>
            <person name="Pagani I."/>
            <person name="Berry A."/>
            <person name="Pawlowski K."/>
            <person name="Persson T."/>
            <person name="Vanden Heuvel B."/>
            <person name="Benson D."/>
            <person name="Woyke T."/>
        </authorList>
    </citation>
    <scope>NUCLEOTIDE SEQUENCE [LARGE SCALE GENOMIC DNA]</scope>
    <source>
        <strain evidence="3">4085684</strain>
    </source>
</reference>
<dbReference type="HOGENOM" id="CLU_064263_0_0_11"/>
<dbReference type="PANTHER" id="PTHR42194:SF1">
    <property type="entry name" value="UPF0276 PROTEIN HI_1600"/>
    <property type="match status" value="1"/>
</dbReference>
<dbReference type="Pfam" id="PF05114">
    <property type="entry name" value="MbnB_TglH_ChrH"/>
    <property type="match status" value="1"/>
</dbReference>
<accession>F8AZU8</accession>
<dbReference type="PANTHER" id="PTHR42194">
    <property type="entry name" value="UPF0276 PROTEIN HI_1600"/>
    <property type="match status" value="1"/>
</dbReference>
<gene>
    <name evidence="2" type="ordered locus">FsymDg_3283</name>
</gene>
<dbReference type="STRING" id="656024.FsymDg_3283"/>
<dbReference type="EMBL" id="CP002801">
    <property type="protein sequence ID" value="AEH10587.1"/>
    <property type="molecule type" value="Genomic_DNA"/>
</dbReference>
<evidence type="ECO:0000313" key="3">
    <source>
        <dbReference type="Proteomes" id="UP000001549"/>
    </source>
</evidence>
<protein>
    <recommendedName>
        <fullName evidence="4">Xylose isomerase domain-containing protein TIM barrel</fullName>
    </recommendedName>
</protein>
<dbReference type="RefSeq" id="WP_013874479.1">
    <property type="nucleotide sequence ID" value="NC_015656.1"/>
</dbReference>
<dbReference type="InterPro" id="IPR007801">
    <property type="entry name" value="MbnB/TglH/ChrH"/>
</dbReference>
<dbReference type="Gene3D" id="3.20.20.150">
    <property type="entry name" value="Divalent-metal-dependent TIM barrel enzymes"/>
    <property type="match status" value="1"/>
</dbReference>
<keyword evidence="3" id="KW-1185">Reference proteome</keyword>
<feature type="compositionally biased region" description="Basic and acidic residues" evidence="1">
    <location>
        <begin position="244"/>
        <end position="258"/>
    </location>
</feature>
<dbReference type="SUPFAM" id="SSF51658">
    <property type="entry name" value="Xylose isomerase-like"/>
    <property type="match status" value="1"/>
</dbReference>
<evidence type="ECO:0000313" key="2">
    <source>
        <dbReference type="EMBL" id="AEH10587.1"/>
    </source>
</evidence>
<proteinExistence type="predicted"/>
<name>F8AZU8_9ACTN</name>
<dbReference type="NCBIfam" id="NF003818">
    <property type="entry name" value="PRK05409.1"/>
    <property type="match status" value="1"/>
</dbReference>
<organism evidence="2 3">
    <name type="scientific">Candidatus Protofrankia datiscae</name>
    <dbReference type="NCBI Taxonomy" id="2716812"/>
    <lineage>
        <taxon>Bacteria</taxon>
        <taxon>Bacillati</taxon>
        <taxon>Actinomycetota</taxon>
        <taxon>Actinomycetes</taxon>
        <taxon>Frankiales</taxon>
        <taxon>Frankiaceae</taxon>
        <taxon>Protofrankia</taxon>
    </lineage>
</organism>
<sequence length="319" mass="33933">MTTSGPGAGTPLSGLGIGWRPELAAFIADRTDLRFVEVIAETLHTHGPLPVGLDELVERGVTVVPHGVGLGLGGAEPLQPARVAHLAAVAERLQAPLVSEHVAFVRAGGLEAGHLLPVPRTREALDVLVANVRTLSAELAVPLALEHPAALLHWPEADFDEADFLTELAERTGALLLLDLANLHADRVNHGVDPHRFLEALPWERIAYIHVAGGVVRDGLYHDTHTHPVTGEVLDLVREVAERCPDRSPYPPDRHPDTDPAGQRHPSHPGCSDCSDRPGRAAAGSGGTPAIMLERDGRYPSVQELTDELDAIAAAGHIP</sequence>
<dbReference type="KEGG" id="fsy:FsymDg_3283"/>
<feature type="region of interest" description="Disordered" evidence="1">
    <location>
        <begin position="244"/>
        <end position="299"/>
    </location>
</feature>
<evidence type="ECO:0008006" key="4">
    <source>
        <dbReference type="Google" id="ProtNLM"/>
    </source>
</evidence>